<dbReference type="Proteomes" id="UP000792457">
    <property type="component" value="Unassembled WGS sequence"/>
</dbReference>
<evidence type="ECO:0000313" key="2">
    <source>
        <dbReference type="EMBL" id="KAG8240396.1"/>
    </source>
</evidence>
<dbReference type="Pfam" id="PF20700">
    <property type="entry name" value="Mutator"/>
    <property type="match status" value="1"/>
</dbReference>
<proteinExistence type="predicted"/>
<keyword evidence="3" id="KW-1185">Reference proteome</keyword>
<feature type="domain" description="Mutator-like transposase" evidence="1">
    <location>
        <begin position="12"/>
        <end position="122"/>
    </location>
</feature>
<reference evidence="2" key="1">
    <citation type="submission" date="2013-04" db="EMBL/GenBank/DDBJ databases">
        <authorList>
            <person name="Qu J."/>
            <person name="Murali S.C."/>
            <person name="Bandaranaike D."/>
            <person name="Bellair M."/>
            <person name="Blankenburg K."/>
            <person name="Chao H."/>
            <person name="Dinh H."/>
            <person name="Doddapaneni H."/>
            <person name="Downs B."/>
            <person name="Dugan-Rocha S."/>
            <person name="Elkadiri S."/>
            <person name="Gnanaolivu R.D."/>
            <person name="Hernandez B."/>
            <person name="Javaid M."/>
            <person name="Jayaseelan J.C."/>
            <person name="Lee S."/>
            <person name="Li M."/>
            <person name="Ming W."/>
            <person name="Munidasa M."/>
            <person name="Muniz J."/>
            <person name="Nguyen L."/>
            <person name="Ongeri F."/>
            <person name="Osuji N."/>
            <person name="Pu L.-L."/>
            <person name="Puazo M."/>
            <person name="Qu C."/>
            <person name="Quiroz J."/>
            <person name="Raj R."/>
            <person name="Weissenberger G."/>
            <person name="Xin Y."/>
            <person name="Zou X."/>
            <person name="Han Y."/>
            <person name="Richards S."/>
            <person name="Worley K."/>
            <person name="Muzny D."/>
            <person name="Gibbs R."/>
        </authorList>
    </citation>
    <scope>NUCLEOTIDE SEQUENCE</scope>
    <source>
        <strain evidence="2">Sampled in the wild</strain>
    </source>
</reference>
<dbReference type="AlphaFoldDB" id="A0A8K0PAU3"/>
<dbReference type="EMBL" id="KZ312451">
    <property type="protein sequence ID" value="KAG8240396.1"/>
    <property type="molecule type" value="Genomic_DNA"/>
</dbReference>
<dbReference type="InterPro" id="IPR049012">
    <property type="entry name" value="Mutator_transp_dom"/>
</dbReference>
<organism evidence="2 3">
    <name type="scientific">Ladona fulva</name>
    <name type="common">Scarce chaser dragonfly</name>
    <name type="synonym">Libellula fulva</name>
    <dbReference type="NCBI Taxonomy" id="123851"/>
    <lineage>
        <taxon>Eukaryota</taxon>
        <taxon>Metazoa</taxon>
        <taxon>Ecdysozoa</taxon>
        <taxon>Arthropoda</taxon>
        <taxon>Hexapoda</taxon>
        <taxon>Insecta</taxon>
        <taxon>Pterygota</taxon>
        <taxon>Palaeoptera</taxon>
        <taxon>Odonata</taxon>
        <taxon>Epiprocta</taxon>
        <taxon>Anisoptera</taxon>
        <taxon>Libelluloidea</taxon>
        <taxon>Libellulidae</taxon>
        <taxon>Ladona</taxon>
    </lineage>
</organism>
<dbReference type="OrthoDB" id="10060618at2759"/>
<reference evidence="2" key="2">
    <citation type="submission" date="2017-10" db="EMBL/GenBank/DDBJ databases">
        <title>Ladona fulva Genome sequencing and assembly.</title>
        <authorList>
            <person name="Murali S."/>
            <person name="Richards S."/>
            <person name="Bandaranaike D."/>
            <person name="Bellair M."/>
            <person name="Blankenburg K."/>
            <person name="Chao H."/>
            <person name="Dinh H."/>
            <person name="Doddapaneni H."/>
            <person name="Dugan-Rocha S."/>
            <person name="Elkadiri S."/>
            <person name="Gnanaolivu R."/>
            <person name="Hernandez B."/>
            <person name="Skinner E."/>
            <person name="Javaid M."/>
            <person name="Lee S."/>
            <person name="Li M."/>
            <person name="Ming W."/>
            <person name="Munidasa M."/>
            <person name="Muniz J."/>
            <person name="Nguyen L."/>
            <person name="Hughes D."/>
            <person name="Osuji N."/>
            <person name="Pu L.-L."/>
            <person name="Puazo M."/>
            <person name="Qu C."/>
            <person name="Quiroz J."/>
            <person name="Raj R."/>
            <person name="Weissenberger G."/>
            <person name="Xin Y."/>
            <person name="Zou X."/>
            <person name="Han Y."/>
            <person name="Worley K."/>
            <person name="Muzny D."/>
            <person name="Gibbs R."/>
        </authorList>
    </citation>
    <scope>NUCLEOTIDE SEQUENCE</scope>
    <source>
        <strain evidence="2">Sampled in the wild</strain>
    </source>
</reference>
<accession>A0A8K0PAU3</accession>
<sequence length="122" mass="14430">MMDLLERWRWTLLEMFQRLEKLFGVRYSNYCQRWGCKNIEAILDKQPYSEDFKVIESECIGYVEKRMGSQLRNIKNSAMLRGKAKLTDGLIKKLTKYYGLAIRQNVDSVSDMKKAVMATYCH</sequence>
<evidence type="ECO:0000259" key="1">
    <source>
        <dbReference type="Pfam" id="PF20700"/>
    </source>
</evidence>
<evidence type="ECO:0000313" key="3">
    <source>
        <dbReference type="Proteomes" id="UP000792457"/>
    </source>
</evidence>
<protein>
    <recommendedName>
        <fullName evidence="1">Mutator-like transposase domain-containing protein</fullName>
    </recommendedName>
</protein>
<name>A0A8K0PAU3_LADFU</name>
<comment type="caution">
    <text evidence="2">The sequence shown here is derived from an EMBL/GenBank/DDBJ whole genome shotgun (WGS) entry which is preliminary data.</text>
</comment>
<gene>
    <name evidence="2" type="ORF">J437_LFUL002539</name>
</gene>